<evidence type="ECO:0000313" key="6">
    <source>
        <dbReference type="Proteomes" id="UP000799441"/>
    </source>
</evidence>
<sequence>MESPTAAILILNLPDKSFAGIDLLSFTTTTRFQGIKNVPPGFHFLFTGSSTSFSIRHGVWFHIAETSPPPLIVTKWDPQTETLKVETSEAELLKQRANLGSLWRERLTPYRQCSTPSRGDGEALDTSIRAEGSDWKNLTSCISPPLLSRVLRANDSSQWTLSSASSAQRDLDDLDLPSLSNDAEGSSAPSEKDLDFLPIDLKQTWRKGAVGRERTEAAKDRSWALTNLVSHYCTRPGLSELEQARTQPGELDMIGELQFAFLALLTVNNFSCLEQWKRILSLLLTSRSAIPTYPTLFTAFLQTLRLQLSHLKDTEGGTLIDLADDSGNLLKKLLSRFRKGLEESSGSGSSTAVQAVMDELDELEELLEKEFGWQIAGDFARSGVLELEDGEQVRVETSAFDMEDETGEYAPLVVDLTPEQMRMLGL</sequence>
<dbReference type="PANTHER" id="PTHR12689:SF4">
    <property type="entry name" value="PROTEIN AAR2 HOMOLOG"/>
    <property type="match status" value="1"/>
</dbReference>
<accession>A0A9P4QC49</accession>
<evidence type="ECO:0000259" key="4">
    <source>
        <dbReference type="Pfam" id="PF20981"/>
    </source>
</evidence>
<dbReference type="GO" id="GO:0000244">
    <property type="term" value="P:spliceosomal tri-snRNP complex assembly"/>
    <property type="evidence" value="ECO:0007669"/>
    <property type="project" value="TreeGrafter"/>
</dbReference>
<feature type="domain" description="AAR2 N-terminal" evidence="4">
    <location>
        <begin position="5"/>
        <end position="151"/>
    </location>
</feature>
<feature type="non-terminal residue" evidence="5">
    <location>
        <position position="426"/>
    </location>
</feature>
<name>A0A9P4QC49_9PEZI</name>
<reference evidence="5" key="1">
    <citation type="journal article" date="2020" name="Stud. Mycol.">
        <title>101 Dothideomycetes genomes: a test case for predicting lifestyles and emergence of pathogens.</title>
        <authorList>
            <person name="Haridas S."/>
            <person name="Albert R."/>
            <person name="Binder M."/>
            <person name="Bloem J."/>
            <person name="Labutti K."/>
            <person name="Salamov A."/>
            <person name="Andreopoulos B."/>
            <person name="Baker S."/>
            <person name="Barry K."/>
            <person name="Bills G."/>
            <person name="Bluhm B."/>
            <person name="Cannon C."/>
            <person name="Castanera R."/>
            <person name="Culley D."/>
            <person name="Daum C."/>
            <person name="Ezra D."/>
            <person name="Gonzalez J."/>
            <person name="Henrissat B."/>
            <person name="Kuo A."/>
            <person name="Liang C."/>
            <person name="Lipzen A."/>
            <person name="Lutzoni F."/>
            <person name="Magnuson J."/>
            <person name="Mondo S."/>
            <person name="Nolan M."/>
            <person name="Ohm R."/>
            <person name="Pangilinan J."/>
            <person name="Park H.-J."/>
            <person name="Ramirez L."/>
            <person name="Alfaro M."/>
            <person name="Sun H."/>
            <person name="Tritt A."/>
            <person name="Yoshinaga Y."/>
            <person name="Zwiers L.-H."/>
            <person name="Turgeon B."/>
            <person name="Goodwin S."/>
            <person name="Spatafora J."/>
            <person name="Crous P."/>
            <person name="Grigoriev I."/>
        </authorList>
    </citation>
    <scope>NUCLEOTIDE SEQUENCE</scope>
    <source>
        <strain evidence="5">CBS 116435</strain>
    </source>
</reference>
<dbReference type="Gene3D" id="2.60.34.20">
    <property type="match status" value="1"/>
</dbReference>
<dbReference type="PANTHER" id="PTHR12689">
    <property type="entry name" value="A1 CISTRON SPLICING FACTOR AAR2-RELATED"/>
    <property type="match status" value="1"/>
</dbReference>
<dbReference type="CDD" id="cd13778">
    <property type="entry name" value="Aar2_C"/>
    <property type="match status" value="1"/>
</dbReference>
<keyword evidence="6" id="KW-1185">Reference proteome</keyword>
<protein>
    <submittedName>
        <fullName evidence="5">Uncharacterized protein</fullName>
    </submittedName>
</protein>
<dbReference type="InterPro" id="IPR038514">
    <property type="entry name" value="AAR2_C_sf"/>
</dbReference>
<gene>
    <name evidence="5" type="ORF">K431DRAFT_240860</name>
</gene>
<feature type="domain" description="AAR2 C-terminal" evidence="3">
    <location>
        <begin position="196"/>
        <end position="375"/>
    </location>
</feature>
<proteinExistence type="inferred from homology"/>
<evidence type="ECO:0000259" key="3">
    <source>
        <dbReference type="Pfam" id="PF05282"/>
    </source>
</evidence>
<comment type="similarity">
    <text evidence="1">Belongs to the AAR2 family.</text>
</comment>
<dbReference type="InterPro" id="IPR007946">
    <property type="entry name" value="AAR2"/>
</dbReference>
<dbReference type="InterPro" id="IPR038516">
    <property type="entry name" value="AAR2_N_sf"/>
</dbReference>
<dbReference type="Pfam" id="PF05282">
    <property type="entry name" value="AAR2"/>
    <property type="match status" value="1"/>
</dbReference>
<evidence type="ECO:0000313" key="5">
    <source>
        <dbReference type="EMBL" id="KAF2724503.1"/>
    </source>
</evidence>
<dbReference type="AlphaFoldDB" id="A0A9P4QC49"/>
<organism evidence="5 6">
    <name type="scientific">Polychaeton citri CBS 116435</name>
    <dbReference type="NCBI Taxonomy" id="1314669"/>
    <lineage>
        <taxon>Eukaryota</taxon>
        <taxon>Fungi</taxon>
        <taxon>Dikarya</taxon>
        <taxon>Ascomycota</taxon>
        <taxon>Pezizomycotina</taxon>
        <taxon>Dothideomycetes</taxon>
        <taxon>Dothideomycetidae</taxon>
        <taxon>Capnodiales</taxon>
        <taxon>Capnodiaceae</taxon>
        <taxon>Polychaeton</taxon>
    </lineage>
</organism>
<evidence type="ECO:0000256" key="2">
    <source>
        <dbReference type="SAM" id="MobiDB-lite"/>
    </source>
</evidence>
<dbReference type="InterPro" id="IPR033648">
    <property type="entry name" value="AAR2_C"/>
</dbReference>
<evidence type="ECO:0000256" key="1">
    <source>
        <dbReference type="ARBA" id="ARBA00006281"/>
    </source>
</evidence>
<dbReference type="CDD" id="cd13777">
    <property type="entry name" value="Aar2_N"/>
    <property type="match status" value="1"/>
</dbReference>
<dbReference type="InterPro" id="IPR033647">
    <property type="entry name" value="Aar2_N"/>
</dbReference>
<dbReference type="EMBL" id="MU003771">
    <property type="protein sequence ID" value="KAF2724503.1"/>
    <property type="molecule type" value="Genomic_DNA"/>
</dbReference>
<comment type="caution">
    <text evidence="5">The sequence shown here is derived from an EMBL/GenBank/DDBJ whole genome shotgun (WGS) entry which is preliminary data.</text>
</comment>
<dbReference type="Gene3D" id="1.25.40.550">
    <property type="entry name" value="Aar2, C-terminal domain-like"/>
    <property type="match status" value="1"/>
</dbReference>
<dbReference type="Proteomes" id="UP000799441">
    <property type="component" value="Unassembled WGS sequence"/>
</dbReference>
<dbReference type="Pfam" id="PF20981">
    <property type="entry name" value="AAR2_1st"/>
    <property type="match status" value="1"/>
</dbReference>
<dbReference type="OrthoDB" id="201752at2759"/>
<feature type="region of interest" description="Disordered" evidence="2">
    <location>
        <begin position="172"/>
        <end position="193"/>
    </location>
</feature>